<dbReference type="SMART" id="SM00757">
    <property type="entry name" value="CRA"/>
    <property type="match status" value="1"/>
</dbReference>
<dbReference type="PANTHER" id="PTHR12170">
    <property type="entry name" value="MACROPHAGE ERYTHROBLAST ATTACHER-RELATED"/>
    <property type="match status" value="1"/>
</dbReference>
<dbReference type="InterPro" id="IPR044063">
    <property type="entry name" value="ZF_RING_GID"/>
</dbReference>
<feature type="region of interest" description="Disordered" evidence="7">
    <location>
        <begin position="377"/>
        <end position="398"/>
    </location>
</feature>
<dbReference type="GO" id="GO:0034657">
    <property type="term" value="C:GID complex"/>
    <property type="evidence" value="ECO:0007669"/>
    <property type="project" value="TreeGrafter"/>
</dbReference>
<protein>
    <recommendedName>
        <fullName evidence="12">Macrophage erythroblast attacher</fullName>
    </recommendedName>
</protein>
<evidence type="ECO:0000259" key="9">
    <source>
        <dbReference type="PROSITE" id="PS51867"/>
    </source>
</evidence>
<evidence type="ECO:0008006" key="12">
    <source>
        <dbReference type="Google" id="ProtNLM"/>
    </source>
</evidence>
<sequence>MELERALLAVPGEALYGNLRAHKRLCDRKYETLRALLARLRTASVSKASGDVLAEIKREIEDFEAGLEEWDRENQARMEKLRRRVALLVSEAGVDVDKVDLSREAALSPDTSGKPATVARDRGSVDNVSQSAVWGESAVFGPGEGLIDATQHRLQRFLVDFMLRQGYFETARLAVERWELAPFVDVAIFEAAEPVLWALRAHRCLEALQYCAEHRRRLARMNSTLELHLRVQEFIELCRAREVNAAVIYARKHFNALLANKPGTDASPASQEEYALVKRCVTLLAYPPDTSCEPYRRLYEMQRWDTLTEEFLSTHFELNMLPSVPLLDLIMQPGLAALKTRQCTLKGAAGVMTITDTPFTDPVSDHVAVGETVDAWVGSTGQDSDREQRSGTPLETYSEVPRDRARLCPTCVFPFSALAKDLPFSAHTHSILVCRVTGKLMDEHNPPIVLPNGNVYCSEAVEMLTQEHSGGRFVRDPATGHEFSRDLCRKVFIM</sequence>
<dbReference type="Proteomes" id="UP000530660">
    <property type="component" value="Unassembled WGS sequence"/>
</dbReference>
<dbReference type="AlphaFoldDB" id="A0A7J7IEZ7"/>
<dbReference type="PROSITE" id="PS51867">
    <property type="entry name" value="ZF_RING_GID"/>
    <property type="match status" value="1"/>
</dbReference>
<evidence type="ECO:0000256" key="7">
    <source>
        <dbReference type="SAM" id="MobiDB-lite"/>
    </source>
</evidence>
<dbReference type="InterPro" id="IPR045098">
    <property type="entry name" value="Fyv10_fam"/>
</dbReference>
<dbReference type="GO" id="GO:0043161">
    <property type="term" value="P:proteasome-mediated ubiquitin-dependent protein catabolic process"/>
    <property type="evidence" value="ECO:0007669"/>
    <property type="project" value="InterPro"/>
</dbReference>
<keyword evidence="11" id="KW-1185">Reference proteome</keyword>
<proteinExistence type="predicted"/>
<evidence type="ECO:0000313" key="11">
    <source>
        <dbReference type="Proteomes" id="UP000530660"/>
    </source>
</evidence>
<comment type="subcellular location">
    <subcellularLocation>
        <location evidence="1">Cytoplasm</location>
    </subcellularLocation>
</comment>
<accession>A0A7J7IEZ7</accession>
<feature type="zinc finger region" description="RING-Gid-type" evidence="6">
    <location>
        <begin position="408"/>
        <end position="479"/>
    </location>
</feature>
<dbReference type="OrthoDB" id="1933455at2759"/>
<dbReference type="CDD" id="cd16659">
    <property type="entry name" value="RING-Ubox_Emp"/>
    <property type="match status" value="1"/>
</dbReference>
<evidence type="ECO:0000256" key="6">
    <source>
        <dbReference type="PROSITE-ProRule" id="PRU01215"/>
    </source>
</evidence>
<dbReference type="PANTHER" id="PTHR12170:SF2">
    <property type="entry name" value="E3 UBIQUITIN-PROTEIN TRANSFERASE MAEA"/>
    <property type="match status" value="1"/>
</dbReference>
<gene>
    <name evidence="10" type="ORF">F1559_002430</name>
</gene>
<feature type="domain" description="RING-Gid-type" evidence="9">
    <location>
        <begin position="408"/>
        <end position="479"/>
    </location>
</feature>
<dbReference type="GO" id="GO:0005737">
    <property type="term" value="C:cytoplasm"/>
    <property type="evidence" value="ECO:0007669"/>
    <property type="project" value="UniProtKB-SubCell"/>
</dbReference>
<dbReference type="PROSITE" id="PS50897">
    <property type="entry name" value="CTLH"/>
    <property type="match status" value="1"/>
</dbReference>
<dbReference type="GO" id="GO:0005634">
    <property type="term" value="C:nucleus"/>
    <property type="evidence" value="ECO:0007669"/>
    <property type="project" value="TreeGrafter"/>
</dbReference>
<evidence type="ECO:0000256" key="3">
    <source>
        <dbReference type="ARBA" id="ARBA00022723"/>
    </source>
</evidence>
<dbReference type="Pfam" id="PF10607">
    <property type="entry name" value="CTLH"/>
    <property type="match status" value="1"/>
</dbReference>
<keyword evidence="4 6" id="KW-0863">Zinc-finger</keyword>
<dbReference type="InterPro" id="IPR024964">
    <property type="entry name" value="CTLH/CRA"/>
</dbReference>
<dbReference type="GO" id="GO:0061630">
    <property type="term" value="F:ubiquitin protein ligase activity"/>
    <property type="evidence" value="ECO:0007669"/>
    <property type="project" value="InterPro"/>
</dbReference>
<feature type="domain" description="CTLH" evidence="8">
    <location>
        <begin position="206"/>
        <end position="245"/>
    </location>
</feature>
<evidence type="ECO:0000256" key="1">
    <source>
        <dbReference type="ARBA" id="ARBA00004496"/>
    </source>
</evidence>
<dbReference type="InterPro" id="IPR013144">
    <property type="entry name" value="CRA_dom"/>
</dbReference>
<evidence type="ECO:0000256" key="4">
    <source>
        <dbReference type="ARBA" id="ARBA00022771"/>
    </source>
</evidence>
<evidence type="ECO:0000256" key="2">
    <source>
        <dbReference type="ARBA" id="ARBA00022490"/>
    </source>
</evidence>
<keyword evidence="2" id="KW-0963">Cytoplasm</keyword>
<evidence type="ECO:0000256" key="5">
    <source>
        <dbReference type="ARBA" id="ARBA00022833"/>
    </source>
</evidence>
<comment type="caution">
    <text evidence="10">The sequence shown here is derived from an EMBL/GenBank/DDBJ whole genome shotgun (WGS) entry which is preliminary data.</text>
</comment>
<organism evidence="10 11">
    <name type="scientific">Cyanidiococcus yangmingshanensis</name>
    <dbReference type="NCBI Taxonomy" id="2690220"/>
    <lineage>
        <taxon>Eukaryota</taxon>
        <taxon>Rhodophyta</taxon>
        <taxon>Bangiophyceae</taxon>
        <taxon>Cyanidiales</taxon>
        <taxon>Cyanidiaceae</taxon>
        <taxon>Cyanidiococcus</taxon>
    </lineage>
</organism>
<evidence type="ECO:0000259" key="8">
    <source>
        <dbReference type="PROSITE" id="PS50897"/>
    </source>
</evidence>
<dbReference type="InterPro" id="IPR006595">
    <property type="entry name" value="CTLH_C"/>
</dbReference>
<keyword evidence="3" id="KW-0479">Metal-binding</keyword>
<reference evidence="10 11" key="1">
    <citation type="journal article" date="2020" name="J. Phycol.">
        <title>Comparative genome analysis reveals Cyanidiococcus gen. nov., a new extremophilic red algal genus sister to Cyanidioschyzon (Cyanidioschyzonaceae, Rhodophyta).</title>
        <authorList>
            <person name="Liu S.-L."/>
            <person name="Chiang Y.-R."/>
            <person name="Yoon H.S."/>
            <person name="Fu H.-Y."/>
        </authorList>
    </citation>
    <scope>NUCLEOTIDE SEQUENCE [LARGE SCALE GENOMIC DNA]</scope>
    <source>
        <strain evidence="10 11">THAL066</strain>
    </source>
</reference>
<keyword evidence="5" id="KW-0862">Zinc</keyword>
<dbReference type="EMBL" id="VWRR01000015">
    <property type="protein sequence ID" value="KAF6001284.1"/>
    <property type="molecule type" value="Genomic_DNA"/>
</dbReference>
<evidence type="ECO:0000313" key="10">
    <source>
        <dbReference type="EMBL" id="KAF6001284.1"/>
    </source>
</evidence>
<dbReference type="SMART" id="SM00668">
    <property type="entry name" value="CTLH"/>
    <property type="match status" value="1"/>
</dbReference>
<name>A0A7J7IEZ7_9RHOD</name>
<dbReference type="GO" id="GO:0008270">
    <property type="term" value="F:zinc ion binding"/>
    <property type="evidence" value="ECO:0007669"/>
    <property type="project" value="UniProtKB-KW"/>
</dbReference>